<dbReference type="Gene3D" id="1.10.10.1770">
    <property type="entry name" value="Gun4-like"/>
    <property type="match status" value="1"/>
</dbReference>
<dbReference type="GO" id="GO:0046906">
    <property type="term" value="F:tetrapyrrole binding"/>
    <property type="evidence" value="ECO:0007669"/>
    <property type="project" value="TreeGrafter"/>
</dbReference>
<keyword evidence="3" id="KW-1185">Reference proteome</keyword>
<evidence type="ECO:0000313" key="3">
    <source>
        <dbReference type="Proteomes" id="UP000503129"/>
    </source>
</evidence>
<dbReference type="Gene3D" id="1.25.40.620">
    <property type="match status" value="1"/>
</dbReference>
<dbReference type="Pfam" id="PF05419">
    <property type="entry name" value="GUN4"/>
    <property type="match status" value="1"/>
</dbReference>
<dbReference type="InterPro" id="IPR008629">
    <property type="entry name" value="GUN4-like"/>
</dbReference>
<dbReference type="EMBL" id="CP030118">
    <property type="protein sequence ID" value="QDL11564.1"/>
    <property type="molecule type" value="Genomic_DNA"/>
</dbReference>
<dbReference type="InterPro" id="IPR043504">
    <property type="entry name" value="Peptidase_S1_PA_chymotrypsin"/>
</dbReference>
<reference evidence="2 3" key="1">
    <citation type="submission" date="2018-06" db="EMBL/GenBank/DDBJ databases">
        <title>Comparative genomics of Brasilonema spp. strains.</title>
        <authorList>
            <person name="Alvarenga D.O."/>
            <person name="Fiore M.F."/>
            <person name="Varani A.M."/>
        </authorList>
    </citation>
    <scope>NUCLEOTIDE SEQUENCE [LARGE SCALE GENOMIC DNA]</scope>
    <source>
        <strain evidence="2 3">CENA114</strain>
    </source>
</reference>
<dbReference type="PANTHER" id="PTHR34800">
    <property type="entry name" value="TETRAPYRROLE-BINDING PROTEIN, CHLOROPLASTIC"/>
    <property type="match status" value="1"/>
</dbReference>
<accession>A0A856MN75</accession>
<proteinExistence type="predicted"/>
<dbReference type="Pfam" id="PF13365">
    <property type="entry name" value="Trypsin_2"/>
    <property type="match status" value="1"/>
</dbReference>
<dbReference type="Proteomes" id="UP000503129">
    <property type="component" value="Chromosome"/>
</dbReference>
<dbReference type="InterPro" id="IPR009003">
    <property type="entry name" value="Peptidase_S1_PA"/>
</dbReference>
<protein>
    <recommendedName>
        <fullName evidence="1">GUN4-like domain-containing protein</fullName>
    </recommendedName>
</protein>
<dbReference type="CDD" id="cd16383">
    <property type="entry name" value="GUN4"/>
    <property type="match status" value="1"/>
</dbReference>
<organism evidence="2 3">
    <name type="scientific">Brasilonema sennae CENA114</name>
    <dbReference type="NCBI Taxonomy" id="415709"/>
    <lineage>
        <taxon>Bacteria</taxon>
        <taxon>Bacillati</taxon>
        <taxon>Cyanobacteriota</taxon>
        <taxon>Cyanophyceae</taxon>
        <taxon>Nostocales</taxon>
        <taxon>Scytonemataceae</taxon>
        <taxon>Brasilonema</taxon>
        <taxon>Bromeliae group (in: Brasilonema)</taxon>
    </lineage>
</organism>
<dbReference type="RefSeq" id="WP_171977824.1">
    <property type="nucleotide sequence ID" value="NZ_CAWOXK010000001.1"/>
</dbReference>
<dbReference type="InterPro" id="IPR037215">
    <property type="entry name" value="GUN4-like_sf"/>
</dbReference>
<dbReference type="KEGG" id="bsen:DP114_29975"/>
<dbReference type="AlphaFoldDB" id="A0A856MN75"/>
<gene>
    <name evidence="2" type="ORF">DP114_29975</name>
</gene>
<sequence length="378" mass="42355">MNANFSESVILITSADPERIADRDRGTGFVIHQDQQTTYLLTCAHVVEAIGGSEKVKVGGHPATVKALGNTLGCDLAVLAVKKHLSGLPPLRLGVVGNKGRQFLTAGFYTDATKVAKLAEIKGKLGGKQRIDSIEGDRTQAWNLLIDDDSEHDLKAGYSGSPVVDLESGYVLGVVSQRIDNGKGVAISIEAIQNIWHSMPYDLLKTDNVISEPRVDYTRLREFLAARKWKQADQETEMLILQLAGQTGNLLNVKSIEKLPCSDLRTIDQLWIKFSEGRFGFSVQKQIWERFGNNTNTEYQLYCQFGNHVGWRKHGRWLWYNQMTFDLCAPNGHLPQWGLEAVLLGKTMQWKWNEFQMSQGLGEPVFSKFFDQVHTCNL</sequence>
<evidence type="ECO:0000313" key="2">
    <source>
        <dbReference type="EMBL" id="QDL11564.1"/>
    </source>
</evidence>
<dbReference type="Gene3D" id="2.40.10.10">
    <property type="entry name" value="Trypsin-like serine proteases"/>
    <property type="match status" value="1"/>
</dbReference>
<dbReference type="SUPFAM" id="SSF140869">
    <property type="entry name" value="GUN4-like"/>
    <property type="match status" value="1"/>
</dbReference>
<dbReference type="SUPFAM" id="SSF50494">
    <property type="entry name" value="Trypsin-like serine proteases"/>
    <property type="match status" value="1"/>
</dbReference>
<dbReference type="PANTHER" id="PTHR34800:SF1">
    <property type="entry name" value="TETRAPYRROLE-BINDING PROTEIN, CHLOROPLASTIC"/>
    <property type="match status" value="1"/>
</dbReference>
<name>A0A856MN75_9CYAN</name>
<feature type="domain" description="GUN4-like" evidence="1">
    <location>
        <begin position="212"/>
        <end position="338"/>
    </location>
</feature>
<evidence type="ECO:0000259" key="1">
    <source>
        <dbReference type="Pfam" id="PF05419"/>
    </source>
</evidence>